<evidence type="ECO:0000313" key="2">
    <source>
        <dbReference type="EMBL" id="KAK2706308.1"/>
    </source>
</evidence>
<evidence type="ECO:0000259" key="1">
    <source>
        <dbReference type="PROSITE" id="PS50878"/>
    </source>
</evidence>
<proteinExistence type="predicted"/>
<protein>
    <recommendedName>
        <fullName evidence="1">Reverse transcriptase domain-containing protein</fullName>
    </recommendedName>
</protein>
<dbReference type="InterPro" id="IPR000477">
    <property type="entry name" value="RT_dom"/>
</dbReference>
<dbReference type="PROSITE" id="PS50878">
    <property type="entry name" value="RT_POL"/>
    <property type="match status" value="1"/>
</dbReference>
<name>A0AA88HCD5_ARTSF</name>
<feature type="domain" description="Reverse transcriptase" evidence="1">
    <location>
        <begin position="1"/>
        <end position="108"/>
    </location>
</feature>
<gene>
    <name evidence="2" type="ORF">QYM36_016369</name>
</gene>
<reference evidence="2" key="1">
    <citation type="submission" date="2023-07" db="EMBL/GenBank/DDBJ databases">
        <title>Chromosome-level genome assembly of Artemia franciscana.</title>
        <authorList>
            <person name="Jo E."/>
        </authorList>
    </citation>
    <scope>NUCLEOTIDE SEQUENCE</scope>
    <source>
        <tissue evidence="2">Whole body</tissue>
    </source>
</reference>
<dbReference type="PANTHER" id="PTHR33332">
    <property type="entry name" value="REVERSE TRANSCRIPTASE DOMAIN-CONTAINING PROTEIN"/>
    <property type="match status" value="1"/>
</dbReference>
<accession>A0AA88HCD5</accession>
<dbReference type="EMBL" id="JAVRJZ010000020">
    <property type="protein sequence ID" value="KAK2706308.1"/>
    <property type="molecule type" value="Genomic_DNA"/>
</dbReference>
<evidence type="ECO:0000313" key="3">
    <source>
        <dbReference type="Proteomes" id="UP001187531"/>
    </source>
</evidence>
<keyword evidence="3" id="KW-1185">Reference proteome</keyword>
<comment type="caution">
    <text evidence="2">The sequence shown here is derived from an EMBL/GenBank/DDBJ whole genome shotgun (WGS) entry which is preliminary data.</text>
</comment>
<dbReference type="Proteomes" id="UP001187531">
    <property type="component" value="Unassembled WGS sequence"/>
</dbReference>
<organism evidence="2 3">
    <name type="scientific">Artemia franciscana</name>
    <name type="common">Brine shrimp</name>
    <name type="synonym">Artemia sanfranciscana</name>
    <dbReference type="NCBI Taxonomy" id="6661"/>
    <lineage>
        <taxon>Eukaryota</taxon>
        <taxon>Metazoa</taxon>
        <taxon>Ecdysozoa</taxon>
        <taxon>Arthropoda</taxon>
        <taxon>Crustacea</taxon>
        <taxon>Branchiopoda</taxon>
        <taxon>Anostraca</taxon>
        <taxon>Artemiidae</taxon>
        <taxon>Artemia</taxon>
    </lineage>
</organism>
<dbReference type="AlphaFoldDB" id="A0AA88HCD5"/>
<sequence length="186" mass="20382">MEGMKASKALNPDGIPGIPQGSVLGPVLFVMYIDICINAISQTNFGLFADNTKLLGEASASSQIQSDLDALTEKLEEWQLSPNLAKCSVVHLGRQNPMYSYKMKGINLTKSTCEKDLGVILSLDSNQKSISAWLCVKRRILSGYSVNPYDTLTITQRYQHTQATSGHSLNTPLSSGHYISKRILTE</sequence>
<dbReference type="Pfam" id="PF00078">
    <property type="entry name" value="RVT_1"/>
    <property type="match status" value="1"/>
</dbReference>